<dbReference type="AlphaFoldDB" id="A0A8J3SJ30"/>
<keyword evidence="2" id="KW-0732">Signal</keyword>
<dbReference type="GO" id="GO:0030020">
    <property type="term" value="F:extracellular matrix structural constituent conferring tensile strength"/>
    <property type="evidence" value="ECO:0007669"/>
    <property type="project" value="TreeGrafter"/>
</dbReference>
<evidence type="ECO:0000313" key="3">
    <source>
        <dbReference type="EMBL" id="GIH93486.1"/>
    </source>
</evidence>
<dbReference type="Pfam" id="PF01391">
    <property type="entry name" value="Collagen"/>
    <property type="match status" value="1"/>
</dbReference>
<name>A0A8J3SJ30_9ACTN</name>
<gene>
    <name evidence="3" type="ORF">Psi01_41160</name>
</gene>
<dbReference type="GO" id="GO:0005615">
    <property type="term" value="C:extracellular space"/>
    <property type="evidence" value="ECO:0007669"/>
    <property type="project" value="TreeGrafter"/>
</dbReference>
<feature type="compositionally biased region" description="Polar residues" evidence="1">
    <location>
        <begin position="60"/>
        <end position="73"/>
    </location>
</feature>
<evidence type="ECO:0000313" key="4">
    <source>
        <dbReference type="Proteomes" id="UP000619788"/>
    </source>
</evidence>
<dbReference type="GO" id="GO:0030198">
    <property type="term" value="P:extracellular matrix organization"/>
    <property type="evidence" value="ECO:0007669"/>
    <property type="project" value="TreeGrafter"/>
</dbReference>
<dbReference type="RefSeq" id="WP_204065661.1">
    <property type="nucleotide sequence ID" value="NZ_BOOJ01000033.1"/>
</dbReference>
<accession>A0A8J3SJ30</accession>
<dbReference type="GO" id="GO:0031012">
    <property type="term" value="C:extracellular matrix"/>
    <property type="evidence" value="ECO:0007669"/>
    <property type="project" value="TreeGrafter"/>
</dbReference>
<dbReference type="PANTHER" id="PTHR24023">
    <property type="entry name" value="COLLAGEN ALPHA"/>
    <property type="match status" value="1"/>
</dbReference>
<feature type="signal peptide" evidence="2">
    <location>
        <begin position="1"/>
        <end position="25"/>
    </location>
</feature>
<sequence length="233" mass="22716">MRIGKPVYLAAAAVLLVGIAGTATASAQVSAPGDVITACVHKKTRYMRLVNATASCRTTEFKTSWGGQSQQGVATAGPQGERGPAGPAGPKGDTGQQGPQGFRGPQGKQGVPGPKGDTGPAGPAGKDGKDGKDGAPGPKGETGPAGPKGETGPAGPAGPAGKDGKDGSPVKYFVFDLSAFGVPGLRGSMTCEDGDPSPQVFRMANCRKGGAPAASSQGAPSPGASPNESAAKP</sequence>
<protein>
    <recommendedName>
        <fullName evidence="5">Collagen triple helix repeat-containing protein</fullName>
    </recommendedName>
</protein>
<dbReference type="InterPro" id="IPR008160">
    <property type="entry name" value="Collagen"/>
</dbReference>
<dbReference type="EMBL" id="BOOJ01000033">
    <property type="protein sequence ID" value="GIH93486.1"/>
    <property type="molecule type" value="Genomic_DNA"/>
</dbReference>
<dbReference type="Proteomes" id="UP000619788">
    <property type="component" value="Unassembled WGS sequence"/>
</dbReference>
<feature type="chain" id="PRO_5038854383" description="Collagen triple helix repeat-containing protein" evidence="2">
    <location>
        <begin position="26"/>
        <end position="233"/>
    </location>
</feature>
<dbReference type="InterPro" id="IPR050149">
    <property type="entry name" value="Collagen_superfamily"/>
</dbReference>
<evidence type="ECO:0000256" key="1">
    <source>
        <dbReference type="SAM" id="MobiDB-lite"/>
    </source>
</evidence>
<feature type="compositionally biased region" description="Low complexity" evidence="1">
    <location>
        <begin position="209"/>
        <end position="226"/>
    </location>
</feature>
<comment type="caution">
    <text evidence="3">The sequence shown here is derived from an EMBL/GenBank/DDBJ whole genome shotgun (WGS) entry which is preliminary data.</text>
</comment>
<organism evidence="3 4">
    <name type="scientific">Planobispora siamensis</name>
    <dbReference type="NCBI Taxonomy" id="936338"/>
    <lineage>
        <taxon>Bacteria</taxon>
        <taxon>Bacillati</taxon>
        <taxon>Actinomycetota</taxon>
        <taxon>Actinomycetes</taxon>
        <taxon>Streptosporangiales</taxon>
        <taxon>Streptosporangiaceae</taxon>
        <taxon>Planobispora</taxon>
    </lineage>
</organism>
<feature type="region of interest" description="Disordered" evidence="1">
    <location>
        <begin position="60"/>
        <end position="165"/>
    </location>
</feature>
<evidence type="ECO:0008006" key="5">
    <source>
        <dbReference type="Google" id="ProtNLM"/>
    </source>
</evidence>
<keyword evidence="4" id="KW-1185">Reference proteome</keyword>
<evidence type="ECO:0000256" key="2">
    <source>
        <dbReference type="SAM" id="SignalP"/>
    </source>
</evidence>
<feature type="compositionally biased region" description="Low complexity" evidence="1">
    <location>
        <begin position="96"/>
        <end position="124"/>
    </location>
</feature>
<reference evidence="3 4" key="1">
    <citation type="submission" date="2021-01" db="EMBL/GenBank/DDBJ databases">
        <title>Whole genome shotgun sequence of Planobispora siamensis NBRC 107568.</title>
        <authorList>
            <person name="Komaki H."/>
            <person name="Tamura T."/>
        </authorList>
    </citation>
    <scope>NUCLEOTIDE SEQUENCE [LARGE SCALE GENOMIC DNA]</scope>
    <source>
        <strain evidence="3 4">NBRC 107568</strain>
    </source>
</reference>
<dbReference type="PANTHER" id="PTHR24023:SF1082">
    <property type="entry name" value="COLLAGEN TRIPLE HELIX REPEAT"/>
    <property type="match status" value="1"/>
</dbReference>
<proteinExistence type="predicted"/>
<feature type="region of interest" description="Disordered" evidence="1">
    <location>
        <begin position="190"/>
        <end position="233"/>
    </location>
</feature>
<feature type="compositionally biased region" description="Low complexity" evidence="1">
    <location>
        <begin position="135"/>
        <end position="160"/>
    </location>
</feature>